<feature type="compositionally biased region" description="Basic and acidic residues" evidence="1">
    <location>
        <begin position="164"/>
        <end position="177"/>
    </location>
</feature>
<comment type="caution">
    <text evidence="2">The sequence shown here is derived from an EMBL/GenBank/DDBJ whole genome shotgun (WGS) entry which is preliminary data.</text>
</comment>
<reference evidence="3" key="1">
    <citation type="journal article" date="2019" name="Int. J. Syst. Evol. Microbiol.">
        <title>The Global Catalogue of Microorganisms (GCM) 10K type strain sequencing project: providing services to taxonomists for standard genome sequencing and annotation.</title>
        <authorList>
            <consortium name="The Broad Institute Genomics Platform"/>
            <consortium name="The Broad Institute Genome Sequencing Center for Infectious Disease"/>
            <person name="Wu L."/>
            <person name="Ma J."/>
        </authorList>
    </citation>
    <scope>NUCLEOTIDE SEQUENCE [LARGE SCALE GENOMIC DNA]</scope>
    <source>
        <strain evidence="3">JCM 17498</strain>
    </source>
</reference>
<dbReference type="Proteomes" id="UP001500523">
    <property type="component" value="Unassembled WGS sequence"/>
</dbReference>
<evidence type="ECO:0000256" key="1">
    <source>
        <dbReference type="SAM" id="MobiDB-lite"/>
    </source>
</evidence>
<dbReference type="RefSeq" id="WP_344694064.1">
    <property type="nucleotide sequence ID" value="NZ_BAABBF010000007.1"/>
</dbReference>
<accession>A0ABP7EGS7</accession>
<protein>
    <submittedName>
        <fullName evidence="2">Uncharacterized protein</fullName>
    </submittedName>
</protein>
<organism evidence="2 3">
    <name type="scientific">Sphingomonas cynarae</name>
    <dbReference type="NCBI Taxonomy" id="930197"/>
    <lineage>
        <taxon>Bacteria</taxon>
        <taxon>Pseudomonadati</taxon>
        <taxon>Pseudomonadota</taxon>
        <taxon>Alphaproteobacteria</taxon>
        <taxon>Sphingomonadales</taxon>
        <taxon>Sphingomonadaceae</taxon>
        <taxon>Sphingomonas</taxon>
    </lineage>
</organism>
<proteinExistence type="predicted"/>
<name>A0ABP7EGS7_9SPHN</name>
<feature type="compositionally biased region" description="Basic and acidic residues" evidence="1">
    <location>
        <begin position="29"/>
        <end position="43"/>
    </location>
</feature>
<gene>
    <name evidence="2" type="ORF">GCM10022268_28310</name>
</gene>
<feature type="region of interest" description="Disordered" evidence="1">
    <location>
        <begin position="1"/>
        <end position="43"/>
    </location>
</feature>
<feature type="region of interest" description="Disordered" evidence="1">
    <location>
        <begin position="164"/>
        <end position="193"/>
    </location>
</feature>
<keyword evidence="3" id="KW-1185">Reference proteome</keyword>
<evidence type="ECO:0000313" key="2">
    <source>
        <dbReference type="EMBL" id="GAA3718317.1"/>
    </source>
</evidence>
<evidence type="ECO:0000313" key="3">
    <source>
        <dbReference type="Proteomes" id="UP001500523"/>
    </source>
</evidence>
<dbReference type="EMBL" id="BAABBF010000007">
    <property type="protein sequence ID" value="GAA3718317.1"/>
    <property type="molecule type" value="Genomic_DNA"/>
</dbReference>
<sequence>MSRSLVDTASIPGWGSDADPGNDPTYPMRHIEDQPSRGMDWDRPAPQTPTVEVLRSIEHRRLPAVTGTATPPSGISGVLRRLAFRRSESDWWHWLLLMGADRINVVEGVVEDLGRGRVPNIPAEMGIRAEWRHNRKGLATKLGIAAAGALAGYLLVRGSRDGDRSADAAGHAGHDRPGSAAIGADIHPAMRPS</sequence>